<sequence>MCEGAFSMGLAASCRRLGNGARVEWRQGLPSHWRDQVIAALDFDIHRDPELAAERIFGRDEDGEPCYYAHRWTLSAPCSDDDEEFYMVATAGESVTAWRLRDGRWLVCRVVLGNERCTPPQPFYLFSERMPR</sequence>
<dbReference type="AlphaFoldDB" id="A0A2T4IIY9"/>
<proteinExistence type="predicted"/>
<evidence type="ECO:0000313" key="2">
    <source>
        <dbReference type="Proteomes" id="UP000241193"/>
    </source>
</evidence>
<dbReference type="Proteomes" id="UP000241193">
    <property type="component" value="Unassembled WGS sequence"/>
</dbReference>
<accession>A0A2T4IIY9</accession>
<dbReference type="RefSeq" id="WP_107492257.1">
    <property type="nucleotide sequence ID" value="NZ_PZKC01000002.1"/>
</dbReference>
<protein>
    <submittedName>
        <fullName evidence="1">Uncharacterized protein</fullName>
    </submittedName>
</protein>
<organism evidence="1 2">
    <name type="scientific">Pseudothauera lacus</name>
    <dbReference type="NCBI Taxonomy" id="2136175"/>
    <lineage>
        <taxon>Bacteria</taxon>
        <taxon>Pseudomonadati</taxon>
        <taxon>Pseudomonadota</taxon>
        <taxon>Betaproteobacteria</taxon>
        <taxon>Rhodocyclales</taxon>
        <taxon>Zoogloeaceae</taxon>
        <taxon>Pseudothauera</taxon>
    </lineage>
</organism>
<reference evidence="1 2" key="1">
    <citation type="submission" date="2018-03" db="EMBL/GenBank/DDBJ databases">
        <authorList>
            <person name="Keele B.F."/>
        </authorList>
    </citation>
    <scope>NUCLEOTIDE SEQUENCE [LARGE SCALE GENOMIC DNA]</scope>
    <source>
        <strain evidence="1 2">D20</strain>
    </source>
</reference>
<reference evidence="1 2" key="2">
    <citation type="submission" date="2018-04" db="EMBL/GenBank/DDBJ databases">
        <title>Thauera lacus sp. nov., isolated from an saline lake in Inner Mongolia, China.</title>
        <authorList>
            <person name="Liang Q.-Y."/>
        </authorList>
    </citation>
    <scope>NUCLEOTIDE SEQUENCE [LARGE SCALE GENOMIC DNA]</scope>
    <source>
        <strain evidence="1 2">D20</strain>
    </source>
</reference>
<dbReference type="EMBL" id="PZKC01000002">
    <property type="protein sequence ID" value="PTD97737.1"/>
    <property type="molecule type" value="Genomic_DNA"/>
</dbReference>
<gene>
    <name evidence="1" type="ORF">C8261_03415</name>
</gene>
<comment type="caution">
    <text evidence="1">The sequence shown here is derived from an EMBL/GenBank/DDBJ whole genome shotgun (WGS) entry which is preliminary data.</text>
</comment>
<evidence type="ECO:0000313" key="1">
    <source>
        <dbReference type="EMBL" id="PTD97737.1"/>
    </source>
</evidence>
<name>A0A2T4IIY9_9RHOO</name>
<keyword evidence="2" id="KW-1185">Reference proteome</keyword>